<sequence>MYETVLLPTDGSEVAAGAVEHAIDAASRHDATVHVLYVVDESVANAAPGLAMGEINEKLEDEGERAIADLEETISEAGLDTEAAIRVGTPDEEILKYMDDVGVDLVTMGTTGKRIVERERVGSVTDALVRKATVPVLAVPRT</sequence>
<evidence type="ECO:0000256" key="1">
    <source>
        <dbReference type="ARBA" id="ARBA00008791"/>
    </source>
</evidence>
<dbReference type="InterPro" id="IPR014729">
    <property type="entry name" value="Rossmann-like_a/b/a_fold"/>
</dbReference>
<dbReference type="InterPro" id="IPR006016">
    <property type="entry name" value="UspA"/>
</dbReference>
<name>A0A1H8JHV5_9EURY</name>
<evidence type="ECO:0000313" key="3">
    <source>
        <dbReference type="EMBL" id="SEN80272.1"/>
    </source>
</evidence>
<accession>A0A1H8JHV5</accession>
<gene>
    <name evidence="3" type="ORF">SAMN05216388_100586</name>
</gene>
<keyword evidence="4" id="KW-1185">Reference proteome</keyword>
<dbReference type="Proteomes" id="UP000198775">
    <property type="component" value="Unassembled WGS sequence"/>
</dbReference>
<dbReference type="InterPro" id="IPR006015">
    <property type="entry name" value="Universal_stress_UspA"/>
</dbReference>
<proteinExistence type="inferred from homology"/>
<organism evidence="3 4">
    <name type="scientific">Halorientalis persicus</name>
    <dbReference type="NCBI Taxonomy" id="1367881"/>
    <lineage>
        <taxon>Archaea</taxon>
        <taxon>Methanobacteriati</taxon>
        <taxon>Methanobacteriota</taxon>
        <taxon>Stenosarchaea group</taxon>
        <taxon>Halobacteria</taxon>
        <taxon>Halobacteriales</taxon>
        <taxon>Haloarculaceae</taxon>
        <taxon>Halorientalis</taxon>
    </lineage>
</organism>
<dbReference type="OrthoDB" id="105697at2157"/>
<dbReference type="PANTHER" id="PTHR46268">
    <property type="entry name" value="STRESS RESPONSE PROTEIN NHAX"/>
    <property type="match status" value="1"/>
</dbReference>
<dbReference type="Pfam" id="PF00582">
    <property type="entry name" value="Usp"/>
    <property type="match status" value="1"/>
</dbReference>
<dbReference type="PANTHER" id="PTHR46268:SF6">
    <property type="entry name" value="UNIVERSAL STRESS PROTEIN UP12"/>
    <property type="match status" value="1"/>
</dbReference>
<evidence type="ECO:0000313" key="4">
    <source>
        <dbReference type="Proteomes" id="UP000198775"/>
    </source>
</evidence>
<dbReference type="RefSeq" id="WP_092658841.1">
    <property type="nucleotide sequence ID" value="NZ_FOCX01000005.1"/>
</dbReference>
<dbReference type="Gene3D" id="3.40.50.620">
    <property type="entry name" value="HUPs"/>
    <property type="match status" value="1"/>
</dbReference>
<dbReference type="CDD" id="cd00293">
    <property type="entry name" value="USP-like"/>
    <property type="match status" value="1"/>
</dbReference>
<dbReference type="PRINTS" id="PR01438">
    <property type="entry name" value="UNVRSLSTRESS"/>
</dbReference>
<dbReference type="EMBL" id="FOCX01000005">
    <property type="protein sequence ID" value="SEN80272.1"/>
    <property type="molecule type" value="Genomic_DNA"/>
</dbReference>
<dbReference type="AlphaFoldDB" id="A0A1H8JHV5"/>
<protein>
    <submittedName>
        <fullName evidence="3">Nucleotide-binding universal stress protein, UspA family</fullName>
    </submittedName>
</protein>
<reference evidence="4" key="1">
    <citation type="submission" date="2016-10" db="EMBL/GenBank/DDBJ databases">
        <authorList>
            <person name="Varghese N."/>
            <person name="Submissions S."/>
        </authorList>
    </citation>
    <scope>NUCLEOTIDE SEQUENCE [LARGE SCALE GENOMIC DNA]</scope>
    <source>
        <strain evidence="4">IBRC-M 10043</strain>
    </source>
</reference>
<comment type="similarity">
    <text evidence="1">Belongs to the universal stress protein A family.</text>
</comment>
<evidence type="ECO:0000259" key="2">
    <source>
        <dbReference type="Pfam" id="PF00582"/>
    </source>
</evidence>
<feature type="domain" description="UspA" evidence="2">
    <location>
        <begin position="1"/>
        <end position="140"/>
    </location>
</feature>
<dbReference type="SUPFAM" id="SSF52402">
    <property type="entry name" value="Adenine nucleotide alpha hydrolases-like"/>
    <property type="match status" value="1"/>
</dbReference>